<protein>
    <submittedName>
        <fullName evidence="1">Uncharacterized protein</fullName>
    </submittedName>
</protein>
<dbReference type="EMBL" id="CP144541">
    <property type="protein sequence ID" value="WVW78530.1"/>
    <property type="molecule type" value="Genomic_DNA"/>
</dbReference>
<reference evidence="1" key="1">
    <citation type="submission" date="2013-07" db="EMBL/GenBank/DDBJ databases">
        <title>The Genome Sequence of Cryptococcus bestiolae CBS10118.</title>
        <authorList>
            <consortium name="The Broad Institute Genome Sequencing Platform"/>
            <person name="Cuomo C."/>
            <person name="Litvintseva A."/>
            <person name="Chen Y."/>
            <person name="Heitman J."/>
            <person name="Sun S."/>
            <person name="Springer D."/>
            <person name="Dromer F."/>
            <person name="Young S.K."/>
            <person name="Zeng Q."/>
            <person name="Gargeya S."/>
            <person name="Fitzgerald M."/>
            <person name="Abouelleil A."/>
            <person name="Alvarado L."/>
            <person name="Berlin A.M."/>
            <person name="Chapman S.B."/>
            <person name="Dewar J."/>
            <person name="Goldberg J."/>
            <person name="Griggs A."/>
            <person name="Gujja S."/>
            <person name="Hansen M."/>
            <person name="Howarth C."/>
            <person name="Imamovic A."/>
            <person name="Larimer J."/>
            <person name="McCowan C."/>
            <person name="Murphy C."/>
            <person name="Pearson M."/>
            <person name="Priest M."/>
            <person name="Roberts A."/>
            <person name="Saif S."/>
            <person name="Shea T."/>
            <person name="Sykes S."/>
            <person name="Wortman J."/>
            <person name="Nusbaum C."/>
            <person name="Birren B."/>
        </authorList>
    </citation>
    <scope>NUCLEOTIDE SEQUENCE [LARGE SCALE GENOMIC DNA]</scope>
    <source>
        <strain evidence="1">CBS 10118</strain>
    </source>
</reference>
<dbReference type="AlphaFoldDB" id="A0A1B9G5A1"/>
<sequence length="153" mass="16841">MPNNNQTSSLVSWTAEFYFTHDHTSIEPITGLPERASITDPLEARGNSNIGEEVEWTKNMLKKGVNSCETCRSSPSHPPGAILSNINAQFTFRDIPLSCPSCHRVATFGGTINVDPPSQEEAWDYKTSFIDEISKHSFRCGGCGQVRTMTVSS</sequence>
<dbReference type="VEuPathDB" id="FungiDB:I302_03858"/>
<evidence type="ECO:0000313" key="2">
    <source>
        <dbReference type="EMBL" id="WVW78530.1"/>
    </source>
</evidence>
<dbReference type="GeneID" id="30208257"/>
<keyword evidence="3" id="KW-1185">Reference proteome</keyword>
<proteinExistence type="predicted"/>
<dbReference type="RefSeq" id="XP_019047250.1">
    <property type="nucleotide sequence ID" value="XM_019190502.1"/>
</dbReference>
<reference evidence="2" key="2">
    <citation type="submission" date="2013-07" db="EMBL/GenBank/DDBJ databases">
        <authorList>
            <consortium name="The Broad Institute Genome Sequencing Platform"/>
            <person name="Cuomo C."/>
            <person name="Litvintseva A."/>
            <person name="Chen Y."/>
            <person name="Heitman J."/>
            <person name="Sun S."/>
            <person name="Springer D."/>
            <person name="Dromer F."/>
            <person name="Young S.K."/>
            <person name="Zeng Q."/>
            <person name="Gargeya S."/>
            <person name="Fitzgerald M."/>
            <person name="Abouelleil A."/>
            <person name="Alvarado L."/>
            <person name="Berlin A.M."/>
            <person name="Chapman S.B."/>
            <person name="Dewar J."/>
            <person name="Goldberg J."/>
            <person name="Griggs A."/>
            <person name="Gujja S."/>
            <person name="Hansen M."/>
            <person name="Howarth C."/>
            <person name="Imamovic A."/>
            <person name="Larimer J."/>
            <person name="McCowan C."/>
            <person name="Murphy C."/>
            <person name="Pearson M."/>
            <person name="Priest M."/>
            <person name="Roberts A."/>
            <person name="Saif S."/>
            <person name="Shea T."/>
            <person name="Sykes S."/>
            <person name="Wortman J."/>
            <person name="Nusbaum C."/>
            <person name="Birren B."/>
        </authorList>
    </citation>
    <scope>NUCLEOTIDE SEQUENCE</scope>
    <source>
        <strain evidence="2">CBS 10118</strain>
    </source>
</reference>
<reference evidence="1" key="3">
    <citation type="submission" date="2014-01" db="EMBL/GenBank/DDBJ databases">
        <title>Evolution of pathogenesis and genome organization in the Tremellales.</title>
        <authorList>
            <person name="Cuomo C."/>
            <person name="Litvintseva A."/>
            <person name="Heitman J."/>
            <person name="Chen Y."/>
            <person name="Sun S."/>
            <person name="Springer D."/>
            <person name="Dromer F."/>
            <person name="Young S."/>
            <person name="Zeng Q."/>
            <person name="Chapman S."/>
            <person name="Gujja S."/>
            <person name="Saif S."/>
            <person name="Birren B."/>
        </authorList>
    </citation>
    <scope>NUCLEOTIDE SEQUENCE</scope>
    <source>
        <strain evidence="1">CBS 10118</strain>
    </source>
</reference>
<accession>A0A1B9G5A1</accession>
<evidence type="ECO:0000313" key="1">
    <source>
        <dbReference type="EMBL" id="OCF26180.1"/>
    </source>
</evidence>
<organism evidence="1">
    <name type="scientific">Kwoniella bestiolae CBS 10118</name>
    <dbReference type="NCBI Taxonomy" id="1296100"/>
    <lineage>
        <taxon>Eukaryota</taxon>
        <taxon>Fungi</taxon>
        <taxon>Dikarya</taxon>
        <taxon>Basidiomycota</taxon>
        <taxon>Agaricomycotina</taxon>
        <taxon>Tremellomycetes</taxon>
        <taxon>Tremellales</taxon>
        <taxon>Cryptococcaceae</taxon>
        <taxon>Kwoniella</taxon>
    </lineage>
</organism>
<dbReference type="EMBL" id="KI894020">
    <property type="protein sequence ID" value="OCF26180.1"/>
    <property type="molecule type" value="Genomic_DNA"/>
</dbReference>
<dbReference type="KEGG" id="kbi:30208257"/>
<reference evidence="2" key="4">
    <citation type="submission" date="2024-02" db="EMBL/GenBank/DDBJ databases">
        <title>Comparative genomics of Cryptococcus and Kwoniella reveals pathogenesis evolution and contrasting modes of karyotype evolution via chromosome fusion or intercentromeric recombination.</title>
        <authorList>
            <person name="Coelho M.A."/>
            <person name="David-Palma M."/>
            <person name="Shea T."/>
            <person name="Bowers K."/>
            <person name="McGinley-Smith S."/>
            <person name="Mohammad A.W."/>
            <person name="Gnirke A."/>
            <person name="Yurkov A.M."/>
            <person name="Nowrousian M."/>
            <person name="Sun S."/>
            <person name="Cuomo C.A."/>
            <person name="Heitman J."/>
        </authorList>
    </citation>
    <scope>NUCLEOTIDE SEQUENCE</scope>
    <source>
        <strain evidence="2">CBS 10118</strain>
    </source>
</reference>
<dbReference type="Proteomes" id="UP000092730">
    <property type="component" value="Chromosome 1"/>
</dbReference>
<gene>
    <name evidence="1" type="ORF">I302_03858</name>
    <name evidence="2" type="ORF">I302_100485</name>
</gene>
<name>A0A1B9G5A1_9TREE</name>
<evidence type="ECO:0000313" key="3">
    <source>
        <dbReference type="Proteomes" id="UP000092730"/>
    </source>
</evidence>